<dbReference type="InterPro" id="IPR035474">
    <property type="entry name" value="SIS_Kpsf"/>
</dbReference>
<evidence type="ECO:0000256" key="1">
    <source>
        <dbReference type="ARBA" id="ARBA00008165"/>
    </source>
</evidence>
<keyword evidence="5" id="KW-0129">CBS domain</keyword>
<dbReference type="SUPFAM" id="SSF53697">
    <property type="entry name" value="SIS domain"/>
    <property type="match status" value="1"/>
</dbReference>
<dbReference type="EMBL" id="WUBS01000007">
    <property type="protein sequence ID" value="NDL63394.1"/>
    <property type="molecule type" value="Genomic_DNA"/>
</dbReference>
<reference evidence="7 8" key="1">
    <citation type="submission" date="2019-12" db="EMBL/GenBank/DDBJ databases">
        <authorList>
            <person name="Lee S.D."/>
        </authorList>
    </citation>
    <scope>NUCLEOTIDE SEQUENCE [LARGE SCALE GENOMIC DNA]</scope>
    <source>
        <strain evidence="7 8">SAP-6</strain>
    </source>
</reference>
<proteinExistence type="inferred from homology"/>
<gene>
    <name evidence="7" type="ORF">GRH90_11635</name>
</gene>
<evidence type="ECO:0000313" key="8">
    <source>
        <dbReference type="Proteomes" id="UP000461443"/>
    </source>
</evidence>
<dbReference type="RefSeq" id="WP_162366111.1">
    <property type="nucleotide sequence ID" value="NZ_WUBS01000007.1"/>
</dbReference>
<evidence type="ECO:0000313" key="7">
    <source>
        <dbReference type="EMBL" id="NDL63394.1"/>
    </source>
</evidence>
<dbReference type="GO" id="GO:1901135">
    <property type="term" value="P:carbohydrate derivative metabolic process"/>
    <property type="evidence" value="ECO:0007669"/>
    <property type="project" value="InterPro"/>
</dbReference>
<evidence type="ECO:0000256" key="3">
    <source>
        <dbReference type="ARBA" id="ARBA00012545"/>
    </source>
</evidence>
<name>A0A845SKA7_9GAMM</name>
<keyword evidence="8" id="KW-1185">Reference proteome</keyword>
<dbReference type="EC" id="5.3.1.13" evidence="3"/>
<dbReference type="CDD" id="cd05014">
    <property type="entry name" value="SIS_Kpsf"/>
    <property type="match status" value="1"/>
</dbReference>
<dbReference type="PROSITE" id="PS51464">
    <property type="entry name" value="SIS"/>
    <property type="match status" value="1"/>
</dbReference>
<dbReference type="Gene3D" id="3.40.50.10490">
    <property type="entry name" value="Glucose-6-phosphate isomerase like protein, domain 1"/>
    <property type="match status" value="1"/>
</dbReference>
<comment type="similarity">
    <text evidence="1">Belongs to the SIS family. GutQ/KpsF subfamily.</text>
</comment>
<dbReference type="GO" id="GO:0019146">
    <property type="term" value="F:arabinose-5-phosphate isomerase activity"/>
    <property type="evidence" value="ECO:0007669"/>
    <property type="project" value="UniProtKB-EC"/>
</dbReference>
<dbReference type="InterPro" id="IPR046348">
    <property type="entry name" value="SIS_dom_sf"/>
</dbReference>
<organism evidence="7 8">
    <name type="scientific">Acerihabitans arboris</name>
    <dbReference type="NCBI Taxonomy" id="2691583"/>
    <lineage>
        <taxon>Bacteria</taxon>
        <taxon>Pseudomonadati</taxon>
        <taxon>Pseudomonadota</taxon>
        <taxon>Gammaproteobacteria</taxon>
        <taxon>Enterobacterales</taxon>
        <taxon>Pectobacteriaceae</taxon>
        <taxon>Acerihabitans</taxon>
    </lineage>
</organism>
<evidence type="ECO:0000256" key="5">
    <source>
        <dbReference type="ARBA" id="ARBA00023122"/>
    </source>
</evidence>
<dbReference type="FunFam" id="3.40.50.10490:FF:000011">
    <property type="entry name" value="Arabinose 5-phosphate isomerase"/>
    <property type="match status" value="1"/>
</dbReference>
<evidence type="ECO:0000256" key="4">
    <source>
        <dbReference type="ARBA" id="ARBA00022737"/>
    </source>
</evidence>
<comment type="subunit">
    <text evidence="2">Homotetramer.</text>
</comment>
<dbReference type="InterPro" id="IPR004800">
    <property type="entry name" value="KdsD/KpsF-type"/>
</dbReference>
<keyword evidence="4" id="KW-0677">Repeat</keyword>
<reference evidence="7 8" key="2">
    <citation type="submission" date="2020-02" db="EMBL/GenBank/DDBJ databases">
        <title>The new genus of Enterobacteriales.</title>
        <authorList>
            <person name="Kim I.S."/>
        </authorList>
    </citation>
    <scope>NUCLEOTIDE SEQUENCE [LARGE SCALE GENOMIC DNA]</scope>
    <source>
        <strain evidence="7 8">SAP-6</strain>
    </source>
</reference>
<dbReference type="InterPro" id="IPR001347">
    <property type="entry name" value="SIS_dom"/>
</dbReference>
<protein>
    <recommendedName>
        <fullName evidence="3">arabinose-5-phosphate isomerase</fullName>
        <ecNumber evidence="3">5.3.1.13</ecNumber>
    </recommendedName>
</protein>
<comment type="caution">
    <text evidence="7">The sequence shown here is derived from an EMBL/GenBank/DDBJ whole genome shotgun (WGS) entry which is preliminary data.</text>
</comment>
<evidence type="ECO:0000256" key="2">
    <source>
        <dbReference type="ARBA" id="ARBA00011881"/>
    </source>
</evidence>
<dbReference type="Pfam" id="PF01380">
    <property type="entry name" value="SIS"/>
    <property type="match status" value="1"/>
</dbReference>
<dbReference type="Proteomes" id="UP000461443">
    <property type="component" value="Unassembled WGS sequence"/>
</dbReference>
<accession>A0A845SKA7</accession>
<dbReference type="GO" id="GO:0005975">
    <property type="term" value="P:carbohydrate metabolic process"/>
    <property type="evidence" value="ECO:0007669"/>
    <property type="project" value="InterPro"/>
</dbReference>
<dbReference type="NCBIfam" id="TIGR00393">
    <property type="entry name" value="kpsF"/>
    <property type="match status" value="1"/>
</dbReference>
<keyword evidence="7" id="KW-0413">Isomerase</keyword>
<evidence type="ECO:0000259" key="6">
    <source>
        <dbReference type="PROSITE" id="PS51464"/>
    </source>
</evidence>
<dbReference type="PANTHER" id="PTHR42745">
    <property type="match status" value="1"/>
</dbReference>
<dbReference type="AlphaFoldDB" id="A0A845SKA7"/>
<sequence>MNKQSIIQIGSRVVLKEAEALYAMSDSLCDTGFYEAVNLIHSSTGHVVILGVGKSGHMGRKICSSLSSTGTPSFFIHPVEAKHGDLGMIMANDIIILISYSGKTDEIMHLIPFLKQRGIPMIAITGNSRSPLAESVDIDISFDIKGEACLFNIVPTVSASATLAIGDAIAIALMELKGFSDKDFSKNHPAGNLGRRLATR</sequence>
<feature type="domain" description="SIS" evidence="6">
    <location>
        <begin position="36"/>
        <end position="179"/>
    </location>
</feature>
<dbReference type="InterPro" id="IPR050986">
    <property type="entry name" value="GutQ/KpsF_isomerases"/>
</dbReference>
<dbReference type="GO" id="GO:0097367">
    <property type="term" value="F:carbohydrate derivative binding"/>
    <property type="evidence" value="ECO:0007669"/>
    <property type="project" value="InterPro"/>
</dbReference>
<dbReference type="PANTHER" id="PTHR42745:SF1">
    <property type="entry name" value="ARABINOSE 5-PHOSPHATE ISOMERASE KDSD"/>
    <property type="match status" value="1"/>
</dbReference>